<dbReference type="RefSeq" id="WP_099151629.1">
    <property type="nucleotide sequence ID" value="NZ_PDUD01000023.1"/>
</dbReference>
<sequence>MTLSDNLTTWLQRLDRSETDASIRAFVTGDRAFIAELLPELAVQLPGVRVMKLLRERLGSELLSACLGSDYQQASPLEGLTDTSWIRSANLVGINVRTISHFWNVVKYSLTLPASQSAIHLLPIWEPGVVASLYGMSSRNINPEFFSEELATLCPHLSTVEVQLRAVINLLHALGRTVGMDVIPHTDRYAEIVLANPQHFEWLQRFELEIVDHAADLHLQVQDATLEFLAEHGPASAGLEWPAERDDFYADTFGETRRNLVLFGEPSDQDGRNRRRGELVNWLFNRGYEPVPATMGPPYRGLEVDPRPEARSVDHLGRIWCEYRIHKPQVMSRVFGPLTRYKFYERLDDNADWQIDFSQPRTATWSYFQEFYARVQREYQFDFMRGDMSHVQMRPKGVPTKKEDYYDPHQMVGKYIRQTVPYFAYFAETFLVAPDIMAYGDELDHLEMSDADATLGDLQSVPVGDWEFMRHFRWYLDLLATRRFAPSFTIMTGDKDDPRFDKFYLDGNEARLFIALFLPDMPSYMALGFEQRDPHPEPVANEYYTKLYVFLIDQGSKAVTGPYQWGDNLDLFARLHRIRLQADQLWPETEGRSVRWLIYPNPAGTHFVIAWEIVDTPYLCVVNLDTQKVRKNVKIPLVAESPNYRLIFSTHKMVARRHRKLPWNGLHLQITQLKAGEGRIYRRDED</sequence>
<evidence type="ECO:0000313" key="2">
    <source>
        <dbReference type="Proteomes" id="UP000223913"/>
    </source>
</evidence>
<comment type="caution">
    <text evidence="1">The sequence shown here is derived from an EMBL/GenBank/DDBJ whole genome shotgun (WGS) entry which is preliminary data.</text>
</comment>
<gene>
    <name evidence="1" type="ORF">CRP01_18840</name>
</gene>
<protein>
    <submittedName>
        <fullName evidence="1">Uncharacterized protein</fullName>
    </submittedName>
</protein>
<dbReference type="Proteomes" id="UP000223913">
    <property type="component" value="Unassembled WGS sequence"/>
</dbReference>
<accession>A0A2D0N984</accession>
<proteinExistence type="predicted"/>
<evidence type="ECO:0000313" key="1">
    <source>
        <dbReference type="EMBL" id="PHN05082.1"/>
    </source>
</evidence>
<dbReference type="SUPFAM" id="SSF51445">
    <property type="entry name" value="(Trans)glycosidases"/>
    <property type="match status" value="1"/>
</dbReference>
<reference evidence="1 2" key="1">
    <citation type="submission" date="2017-10" db="EMBL/GenBank/DDBJ databases">
        <title>The draft genome sequence of Lewinella nigricans NBRC 102662.</title>
        <authorList>
            <person name="Wang K."/>
        </authorList>
    </citation>
    <scope>NUCLEOTIDE SEQUENCE [LARGE SCALE GENOMIC DNA]</scope>
    <source>
        <strain evidence="1 2">NBRC 102662</strain>
    </source>
</reference>
<dbReference type="InterPro" id="IPR017853">
    <property type="entry name" value="GH"/>
</dbReference>
<organism evidence="1 2">
    <name type="scientific">Flavilitoribacter nigricans (strain ATCC 23147 / DSM 23189 / NBRC 102662 / NCIMB 1420 / SS-2)</name>
    <name type="common">Lewinella nigricans</name>
    <dbReference type="NCBI Taxonomy" id="1122177"/>
    <lineage>
        <taxon>Bacteria</taxon>
        <taxon>Pseudomonadati</taxon>
        <taxon>Bacteroidota</taxon>
        <taxon>Saprospiria</taxon>
        <taxon>Saprospirales</taxon>
        <taxon>Lewinellaceae</taxon>
        <taxon>Flavilitoribacter</taxon>
    </lineage>
</organism>
<name>A0A2D0N984_FLAN2</name>
<keyword evidence="2" id="KW-1185">Reference proteome</keyword>
<dbReference type="AlphaFoldDB" id="A0A2D0N984"/>
<dbReference type="EMBL" id="PDUD01000023">
    <property type="protein sequence ID" value="PHN05082.1"/>
    <property type="molecule type" value="Genomic_DNA"/>
</dbReference>
<dbReference type="OrthoDB" id="905756at2"/>